<evidence type="ECO:0000256" key="3">
    <source>
        <dbReference type="ARBA" id="ARBA00022737"/>
    </source>
</evidence>
<name>A0A6G0X1S8_9STRA</name>
<organism evidence="4 5">
    <name type="scientific">Aphanomyces euteiches</name>
    <dbReference type="NCBI Taxonomy" id="100861"/>
    <lineage>
        <taxon>Eukaryota</taxon>
        <taxon>Sar</taxon>
        <taxon>Stramenopiles</taxon>
        <taxon>Oomycota</taxon>
        <taxon>Saprolegniomycetes</taxon>
        <taxon>Saprolegniales</taxon>
        <taxon>Verrucalvaceae</taxon>
        <taxon>Aphanomyces</taxon>
    </lineage>
</organism>
<evidence type="ECO:0008006" key="6">
    <source>
        <dbReference type="Google" id="ProtNLM"/>
    </source>
</evidence>
<dbReference type="SUPFAM" id="SSF52047">
    <property type="entry name" value="RNI-like"/>
    <property type="match status" value="1"/>
</dbReference>
<dbReference type="InterPro" id="IPR032675">
    <property type="entry name" value="LRR_dom_sf"/>
</dbReference>
<dbReference type="GO" id="GO:0048471">
    <property type="term" value="C:perinuclear region of cytoplasm"/>
    <property type="evidence" value="ECO:0007669"/>
    <property type="project" value="TreeGrafter"/>
</dbReference>
<dbReference type="GO" id="GO:0031267">
    <property type="term" value="F:small GTPase binding"/>
    <property type="evidence" value="ECO:0007669"/>
    <property type="project" value="TreeGrafter"/>
</dbReference>
<keyword evidence="1" id="KW-0343">GTPase activation</keyword>
<keyword evidence="2" id="KW-0433">Leucine-rich repeat</keyword>
<evidence type="ECO:0000313" key="5">
    <source>
        <dbReference type="Proteomes" id="UP000481153"/>
    </source>
</evidence>
<dbReference type="SMART" id="SM00368">
    <property type="entry name" value="LRR_RI"/>
    <property type="match status" value="4"/>
</dbReference>
<dbReference type="EMBL" id="VJMJ01000119">
    <property type="protein sequence ID" value="KAF0733759.1"/>
    <property type="molecule type" value="Genomic_DNA"/>
</dbReference>
<sequence length="498" mass="56232">MKKARTESQAALCALPPEMIQRVASFLPDNKAFFNLLEAFQCAKQYLGNLQHVYEASVAYPFHAFWPALHVKHRTQRAHDNMTDSKNIVPRVGMHYSTIHVHGIFEFDVLRSYATSPDTMLAFHLCPIADEIGYPLQEWYEEFATLPIKHITWVEGRPDETPQPIDALVSVLPGMTRLQSLDARMSRVESPDALLDYVQNSHLTHVNINRVYTRYQDPAATLGDEDTDDIVRSNLTSRRLQRIIQWLKQQPVESFDMGNWIVSADVETLVQFFDVLWTHETLSTFHASRTRLFNVSKYEFSMPIQLQRLNLSSCMIDCREMHWLAKGLKDSCVEWLDLSNNPLGVKGTEALANALPPSLGHLLLSHVDMEDLGFSFLLYALPGTSITHLHVDMNKISDASAIFFASTLHETPSLEAVSLKENDFTVDGAMALVTTLAKQKCHPALTLIDMDDNNFDDVDEADLIRVTACLADASVALPFMSFAPRALCSLDRGDWGDY</sequence>
<dbReference type="PANTHER" id="PTHR24113:SF12">
    <property type="entry name" value="RAN GTPASE-ACTIVATING PROTEIN 1"/>
    <property type="match status" value="1"/>
</dbReference>
<dbReference type="Gene3D" id="3.80.10.10">
    <property type="entry name" value="Ribonuclease Inhibitor"/>
    <property type="match status" value="1"/>
</dbReference>
<keyword evidence="5" id="KW-1185">Reference proteome</keyword>
<protein>
    <recommendedName>
        <fullName evidence="6">F-box domain-containing protein</fullName>
    </recommendedName>
</protein>
<dbReference type="Pfam" id="PF13516">
    <property type="entry name" value="LRR_6"/>
    <property type="match status" value="1"/>
</dbReference>
<dbReference type="Proteomes" id="UP000481153">
    <property type="component" value="Unassembled WGS sequence"/>
</dbReference>
<dbReference type="GO" id="GO:0005096">
    <property type="term" value="F:GTPase activator activity"/>
    <property type="evidence" value="ECO:0007669"/>
    <property type="project" value="UniProtKB-KW"/>
</dbReference>
<reference evidence="4 5" key="1">
    <citation type="submission" date="2019-07" db="EMBL/GenBank/DDBJ databases">
        <title>Genomics analysis of Aphanomyces spp. identifies a new class of oomycete effector associated with host adaptation.</title>
        <authorList>
            <person name="Gaulin E."/>
        </authorList>
    </citation>
    <scope>NUCLEOTIDE SEQUENCE [LARGE SCALE GENOMIC DNA]</scope>
    <source>
        <strain evidence="4 5">ATCC 201684</strain>
    </source>
</reference>
<dbReference type="GO" id="GO:0005829">
    <property type="term" value="C:cytosol"/>
    <property type="evidence" value="ECO:0007669"/>
    <property type="project" value="TreeGrafter"/>
</dbReference>
<proteinExistence type="predicted"/>
<comment type="caution">
    <text evidence="4">The sequence shown here is derived from an EMBL/GenBank/DDBJ whole genome shotgun (WGS) entry which is preliminary data.</text>
</comment>
<dbReference type="GO" id="GO:0006913">
    <property type="term" value="P:nucleocytoplasmic transport"/>
    <property type="evidence" value="ECO:0007669"/>
    <property type="project" value="TreeGrafter"/>
</dbReference>
<dbReference type="VEuPathDB" id="FungiDB:AeMF1_000573"/>
<dbReference type="InterPro" id="IPR001611">
    <property type="entry name" value="Leu-rich_rpt"/>
</dbReference>
<dbReference type="GO" id="GO:0005634">
    <property type="term" value="C:nucleus"/>
    <property type="evidence" value="ECO:0007669"/>
    <property type="project" value="TreeGrafter"/>
</dbReference>
<accession>A0A6G0X1S8</accession>
<evidence type="ECO:0000313" key="4">
    <source>
        <dbReference type="EMBL" id="KAF0733759.1"/>
    </source>
</evidence>
<dbReference type="PANTHER" id="PTHR24113">
    <property type="entry name" value="RAN GTPASE-ACTIVATING PROTEIN 1"/>
    <property type="match status" value="1"/>
</dbReference>
<evidence type="ECO:0000256" key="1">
    <source>
        <dbReference type="ARBA" id="ARBA00022468"/>
    </source>
</evidence>
<gene>
    <name evidence="4" type="ORF">Ae201684_009330</name>
</gene>
<dbReference type="AlphaFoldDB" id="A0A6G0X1S8"/>
<evidence type="ECO:0000256" key="2">
    <source>
        <dbReference type="ARBA" id="ARBA00022614"/>
    </source>
</evidence>
<keyword evidence="3" id="KW-0677">Repeat</keyword>
<dbReference type="InterPro" id="IPR027038">
    <property type="entry name" value="RanGap"/>
</dbReference>